<sequence length="579" mass="63058">QEPLSSENTTLISPVAVSQMIDENKSKGNWPPLPLQSMSPQPSAYHPQQSLAHRVSVNIHRAFEVPSSRLKIQASLGDTKVPSTSPTTEKKRCQKQKKGFASITVTARRVAASSGDPARALGAVQEPSAASHTSSTVLHHWLPAGHANQGAYERPQKRLFDPANKENNASLQGSDGRGKAPPSFTSCVHLQVSQQCPNTVYYLDKSLVVCVGQPRVKSQNIHRSVLSFTLHCSSSRVTADGVDGIANGEPRAETPQPKLLEGKKTPLGSTLSADLTASRVFNKEKASGVCLGRKYPSPSVFTSALPALVNVPGGPHKVVTARTDNAKHPGSCHTAVSLRLPNASEDAGTRRLEHTKNRCTMVKCSAMASRSLPDITSSEDVIAATDGPLKKKDPSKDTSKSKEIQAQRILIPKMFLSRSMCNLKASSRILSEEIVPRQKQLLKSDYEFHGSSDKRKEREEEEEEAWERASGVTLSTARSPDVTCEKNCTFTCPENSSQPEKTPPAPQTLREALEIHNPQFITRSQERLKKLEHMVQLRKSQQSDAPAGNHGTLLRKLSSASTSSKKRQYTIPHPLSGKL</sequence>
<dbReference type="GO" id="GO:0005829">
    <property type="term" value="C:cytosol"/>
    <property type="evidence" value="ECO:0007669"/>
    <property type="project" value="TreeGrafter"/>
</dbReference>
<organism evidence="7 8">
    <name type="scientific">Upupa epops</name>
    <name type="common">Eurasian hoopoe</name>
    <dbReference type="NCBI Taxonomy" id="57439"/>
    <lineage>
        <taxon>Eukaryota</taxon>
        <taxon>Metazoa</taxon>
        <taxon>Chordata</taxon>
        <taxon>Craniata</taxon>
        <taxon>Vertebrata</taxon>
        <taxon>Euteleostomi</taxon>
        <taxon>Archelosauria</taxon>
        <taxon>Archosauria</taxon>
        <taxon>Dinosauria</taxon>
        <taxon>Saurischia</taxon>
        <taxon>Theropoda</taxon>
        <taxon>Coelurosauria</taxon>
        <taxon>Aves</taxon>
        <taxon>Neognathae</taxon>
        <taxon>Neoaves</taxon>
        <taxon>Telluraves</taxon>
        <taxon>Coraciimorphae</taxon>
        <taxon>Bucerotiformes</taxon>
        <taxon>Upupidae</taxon>
        <taxon>Upupa</taxon>
    </lineage>
</organism>
<dbReference type="PANTHER" id="PTHR21553">
    <property type="entry name" value="ALMS1-RELATED"/>
    <property type="match status" value="1"/>
</dbReference>
<evidence type="ECO:0000256" key="2">
    <source>
        <dbReference type="ARBA" id="ARBA00022490"/>
    </source>
</evidence>
<feature type="compositionally biased region" description="Basic and acidic residues" evidence="4">
    <location>
        <begin position="388"/>
        <end position="405"/>
    </location>
</feature>
<keyword evidence="3" id="KW-0206">Cytoskeleton</keyword>
<dbReference type="Pfam" id="PF15309">
    <property type="entry name" value="ALMS_motif"/>
    <property type="match status" value="1"/>
</dbReference>
<accession>A0A7K6BDN7</accession>
<feature type="compositionally biased region" description="Basic and acidic residues" evidence="4">
    <location>
        <begin position="445"/>
        <end position="458"/>
    </location>
</feature>
<dbReference type="GO" id="GO:0005814">
    <property type="term" value="C:centriole"/>
    <property type="evidence" value="ECO:0007669"/>
    <property type="project" value="TreeGrafter"/>
</dbReference>
<dbReference type="InterPro" id="IPR029299">
    <property type="entry name" value="ALMS_motif"/>
</dbReference>
<dbReference type="InterPro" id="IPR041179">
    <property type="entry name" value="C10orf90_N"/>
</dbReference>
<evidence type="ECO:0000313" key="7">
    <source>
        <dbReference type="EMBL" id="NWV00406.1"/>
    </source>
</evidence>
<name>A0A7K6BDN7_UPUEP</name>
<dbReference type="GO" id="GO:0005813">
    <property type="term" value="C:centrosome"/>
    <property type="evidence" value="ECO:0007669"/>
    <property type="project" value="UniProtKB-SubCell"/>
</dbReference>
<comment type="caution">
    <text evidence="7">The sequence shown here is derived from an EMBL/GenBank/DDBJ whole genome shotgun (WGS) entry which is preliminary data.</text>
</comment>
<dbReference type="GO" id="GO:0008017">
    <property type="term" value="F:microtubule binding"/>
    <property type="evidence" value="ECO:0007669"/>
    <property type="project" value="TreeGrafter"/>
</dbReference>
<feature type="region of interest" description="Disordered" evidence="4">
    <location>
        <begin position="445"/>
        <end position="478"/>
    </location>
</feature>
<feature type="domain" description="Centrosomal protein C10orf90 N-terminal" evidence="6">
    <location>
        <begin position="146"/>
        <end position="500"/>
    </location>
</feature>
<feature type="non-terminal residue" evidence="7">
    <location>
        <position position="1"/>
    </location>
</feature>
<keyword evidence="8" id="KW-1185">Reference proteome</keyword>
<dbReference type="OrthoDB" id="8899035at2759"/>
<dbReference type="Proteomes" id="UP000544127">
    <property type="component" value="Unassembled WGS sequence"/>
</dbReference>
<reference evidence="7 8" key="1">
    <citation type="submission" date="2019-09" db="EMBL/GenBank/DDBJ databases">
        <title>Bird 10,000 Genomes (B10K) Project - Family phase.</title>
        <authorList>
            <person name="Zhang G."/>
        </authorList>
    </citation>
    <scope>NUCLEOTIDE SEQUENCE [LARGE SCALE GENOMIC DNA]</scope>
    <source>
        <strain evidence="7">B10K-DU-012-37</strain>
    </source>
</reference>
<feature type="region of interest" description="Disordered" evidence="4">
    <location>
        <begin position="76"/>
        <end position="96"/>
    </location>
</feature>
<evidence type="ECO:0000313" key="8">
    <source>
        <dbReference type="Proteomes" id="UP000544127"/>
    </source>
</evidence>
<feature type="non-terminal residue" evidence="7">
    <location>
        <position position="579"/>
    </location>
</feature>
<proteinExistence type="predicted"/>
<dbReference type="Pfam" id="PF17730">
    <property type="entry name" value="Centro_C10orf90"/>
    <property type="match status" value="1"/>
</dbReference>
<feature type="domain" description="ALMS motif" evidence="5">
    <location>
        <begin position="506"/>
        <end position="576"/>
    </location>
</feature>
<evidence type="ECO:0000256" key="3">
    <source>
        <dbReference type="ARBA" id="ARBA00023212"/>
    </source>
</evidence>
<evidence type="ECO:0000259" key="6">
    <source>
        <dbReference type="Pfam" id="PF17730"/>
    </source>
</evidence>
<evidence type="ECO:0000259" key="5">
    <source>
        <dbReference type="Pfam" id="PF15309"/>
    </source>
</evidence>
<keyword evidence="2" id="KW-0963">Cytoplasm</keyword>
<evidence type="ECO:0000256" key="1">
    <source>
        <dbReference type="ARBA" id="ARBA00004300"/>
    </source>
</evidence>
<dbReference type="GO" id="GO:0046599">
    <property type="term" value="P:regulation of centriole replication"/>
    <property type="evidence" value="ECO:0007669"/>
    <property type="project" value="TreeGrafter"/>
</dbReference>
<evidence type="ECO:0000256" key="4">
    <source>
        <dbReference type="SAM" id="MobiDB-lite"/>
    </source>
</evidence>
<dbReference type="PANTHER" id="PTHR21553:SF24">
    <property type="entry name" value="(E2-INDEPENDENT) E3 UBIQUITIN-CONJUGATING ENZYME FATS"/>
    <property type="match status" value="1"/>
</dbReference>
<comment type="subcellular location">
    <subcellularLocation>
        <location evidence="1">Cytoplasm</location>
        <location evidence="1">Cytoskeleton</location>
        <location evidence="1">Microtubule organizing center</location>
        <location evidence="1">Centrosome</location>
    </subcellularLocation>
</comment>
<protein>
    <submittedName>
        <fullName evidence="7">CJ090 protein</fullName>
    </submittedName>
</protein>
<feature type="region of interest" description="Disordered" evidence="4">
    <location>
        <begin position="241"/>
        <end position="266"/>
    </location>
</feature>
<dbReference type="AlphaFoldDB" id="A0A7K6BDN7"/>
<feature type="region of interest" description="Disordered" evidence="4">
    <location>
        <begin position="383"/>
        <end position="405"/>
    </location>
</feature>
<dbReference type="EMBL" id="VZRI01012742">
    <property type="protein sequence ID" value="NWV00406.1"/>
    <property type="molecule type" value="Genomic_DNA"/>
</dbReference>
<gene>
    <name evidence="7" type="ORF">UPUEPO_R14918</name>
</gene>
<feature type="region of interest" description="Disordered" evidence="4">
    <location>
        <begin position="536"/>
        <end position="579"/>
    </location>
</feature>